<evidence type="ECO:0000256" key="2">
    <source>
        <dbReference type="ARBA" id="ARBA00023052"/>
    </source>
</evidence>
<dbReference type="Pfam" id="PF02776">
    <property type="entry name" value="TPP_enzyme_N"/>
    <property type="match status" value="1"/>
</dbReference>
<keyword evidence="9" id="KW-1185">Reference proteome</keyword>
<sequence>MTRTVADLVVERLATWQVRRVFGYAGDGIDPVLAALRRAGGNPEYVQARHEEMAAFMASGHAKYTGTPGVCLSTQGPGAIHLLGGLYDAKLDRRPVVALVGQVVSTALGSGYLQEVDLHALFKDVCAQYLQTAFAPEQVPMLLDNAMRTAIETRTPTCVILPHDVQRAEAPGEIPHAHGVVPSSPVSARPRVLPDDGAVRQAVDVLRGGRKVALLVGRGGAGARREIEQVVDRLGAGVTVSLVGKPELPEGPDWHTGVMGHLGTTASAELMSGCDTLLIVGCNDPWTEFYPAPGQARAVQIDNEPRVIGSKYPVEVALAGDARETLRALLKLLPRNPDRRWHGEVGKSVERWREIARDRAERPADPLNPELVVRKLSDHVPPSARVAVDVGSSTYWYARHLALPAGVPAHVSSYLAAMGCALPYALAAKLDAPDRPVVALAGDGAMEMNGLLELITVADRWRSWADPRFVVLVLHNRDLNEVTWEQREMEGDPRYEESQRVPDFPYAAYADLVGLRGLRLDDPKQVDDVWEQAFAADRPVVVEAIVDPAVPLLAPHLPDAKVEKIHQGLEQETDDAGAGENVAKQRSDEGHEGSS</sequence>
<evidence type="ECO:0000259" key="7">
    <source>
        <dbReference type="Pfam" id="PF02776"/>
    </source>
</evidence>
<dbReference type="InterPro" id="IPR000399">
    <property type="entry name" value="TPP-bd_CS"/>
</dbReference>
<dbReference type="PROSITE" id="PS00187">
    <property type="entry name" value="TPP_ENZYMES"/>
    <property type="match status" value="1"/>
</dbReference>
<dbReference type="Proteomes" id="UP000027345">
    <property type="component" value="Unassembled WGS sequence"/>
</dbReference>
<feature type="compositionally biased region" description="Basic and acidic residues" evidence="4">
    <location>
        <begin position="583"/>
        <end position="595"/>
    </location>
</feature>
<evidence type="ECO:0000259" key="5">
    <source>
        <dbReference type="Pfam" id="PF00205"/>
    </source>
</evidence>
<evidence type="ECO:0000313" key="8">
    <source>
        <dbReference type="EMBL" id="KDN21874.1"/>
    </source>
</evidence>
<dbReference type="InterPro" id="IPR029061">
    <property type="entry name" value="THDP-binding"/>
</dbReference>
<dbReference type="InterPro" id="IPR029035">
    <property type="entry name" value="DHS-like_NAD/FAD-binding_dom"/>
</dbReference>
<dbReference type="eggNOG" id="COG0028">
    <property type="taxonomic scope" value="Bacteria"/>
</dbReference>
<dbReference type="GO" id="GO:0030976">
    <property type="term" value="F:thiamine pyrophosphate binding"/>
    <property type="evidence" value="ECO:0007669"/>
    <property type="project" value="InterPro"/>
</dbReference>
<dbReference type="CDD" id="cd07039">
    <property type="entry name" value="TPP_PYR_POX"/>
    <property type="match status" value="1"/>
</dbReference>
<feature type="domain" description="Thiamine pyrophosphate enzyme N-terminal TPP-binding" evidence="7">
    <location>
        <begin position="3"/>
        <end position="120"/>
    </location>
</feature>
<gene>
    <name evidence="8" type="ORF">DV20_13205</name>
</gene>
<name>A0A066UCL0_9PSEU</name>
<dbReference type="InterPro" id="IPR012000">
    <property type="entry name" value="Thiamin_PyroP_enz_cen_dom"/>
</dbReference>
<dbReference type="AlphaFoldDB" id="A0A066UCL0"/>
<proteinExistence type="inferred from homology"/>
<feature type="region of interest" description="Disordered" evidence="4">
    <location>
        <begin position="563"/>
        <end position="595"/>
    </location>
</feature>
<keyword evidence="2 3" id="KW-0786">Thiamine pyrophosphate</keyword>
<dbReference type="Gene3D" id="3.40.50.970">
    <property type="match status" value="2"/>
</dbReference>
<comment type="similarity">
    <text evidence="1 3">Belongs to the TPP enzyme family.</text>
</comment>
<evidence type="ECO:0000256" key="3">
    <source>
        <dbReference type="RuleBase" id="RU362132"/>
    </source>
</evidence>
<feature type="domain" description="Thiamine pyrophosphate enzyme central" evidence="5">
    <location>
        <begin position="199"/>
        <end position="329"/>
    </location>
</feature>
<evidence type="ECO:0000256" key="4">
    <source>
        <dbReference type="SAM" id="MobiDB-lite"/>
    </source>
</evidence>
<protein>
    <submittedName>
        <fullName evidence="8">Thiamine pyrophosphate-binding protein</fullName>
    </submittedName>
</protein>
<evidence type="ECO:0000256" key="1">
    <source>
        <dbReference type="ARBA" id="ARBA00007812"/>
    </source>
</evidence>
<dbReference type="Pfam" id="PF02775">
    <property type="entry name" value="TPP_enzyme_C"/>
    <property type="match status" value="1"/>
</dbReference>
<dbReference type="InterPro" id="IPR012001">
    <property type="entry name" value="Thiamin_PyroP_enz_TPP-bd_dom"/>
</dbReference>
<dbReference type="PANTHER" id="PTHR42981:SF2">
    <property type="entry name" value="PYRUVATE DEHYDROGENASE [UBIQUINONE]"/>
    <property type="match status" value="1"/>
</dbReference>
<dbReference type="STRING" id="287986.DV20_13205"/>
<dbReference type="InterPro" id="IPR047210">
    <property type="entry name" value="TPP_PYR_POXB-like"/>
</dbReference>
<dbReference type="EMBL" id="JMQI01000026">
    <property type="protein sequence ID" value="KDN21874.1"/>
    <property type="molecule type" value="Genomic_DNA"/>
</dbReference>
<dbReference type="SUPFAM" id="SSF52467">
    <property type="entry name" value="DHS-like NAD/FAD-binding domain"/>
    <property type="match status" value="1"/>
</dbReference>
<comment type="caution">
    <text evidence="8">The sequence shown here is derived from an EMBL/GenBank/DDBJ whole genome shotgun (WGS) entry which is preliminary data.</text>
</comment>
<dbReference type="InterPro" id="IPR011766">
    <property type="entry name" value="TPP_enzyme_TPP-bd"/>
</dbReference>
<dbReference type="CDD" id="cd02014">
    <property type="entry name" value="TPP_POX"/>
    <property type="match status" value="1"/>
</dbReference>
<dbReference type="OrthoDB" id="4959782at2"/>
<dbReference type="GO" id="GO:0003824">
    <property type="term" value="F:catalytic activity"/>
    <property type="evidence" value="ECO:0007669"/>
    <property type="project" value="InterPro"/>
</dbReference>
<accession>A0A066UCL0</accession>
<dbReference type="PANTHER" id="PTHR42981">
    <property type="entry name" value="PYRUVATE DEHYDROGENASE [UBIQUINONE]"/>
    <property type="match status" value="1"/>
</dbReference>
<feature type="domain" description="Thiamine pyrophosphate enzyme TPP-binding" evidence="6">
    <location>
        <begin position="389"/>
        <end position="543"/>
    </location>
</feature>
<evidence type="ECO:0000259" key="6">
    <source>
        <dbReference type="Pfam" id="PF02775"/>
    </source>
</evidence>
<dbReference type="InterPro" id="IPR047211">
    <property type="entry name" value="POXB-like"/>
</dbReference>
<dbReference type="GO" id="GO:0000287">
    <property type="term" value="F:magnesium ion binding"/>
    <property type="evidence" value="ECO:0007669"/>
    <property type="project" value="InterPro"/>
</dbReference>
<dbReference type="Gene3D" id="3.40.50.1220">
    <property type="entry name" value="TPP-binding domain"/>
    <property type="match status" value="1"/>
</dbReference>
<evidence type="ECO:0000313" key="9">
    <source>
        <dbReference type="Proteomes" id="UP000027345"/>
    </source>
</evidence>
<dbReference type="NCBIfam" id="NF006129">
    <property type="entry name" value="PRK08273.1"/>
    <property type="match status" value="1"/>
</dbReference>
<organism evidence="8 9">
    <name type="scientific">Amycolatopsis rifamycinica</name>
    <dbReference type="NCBI Taxonomy" id="287986"/>
    <lineage>
        <taxon>Bacteria</taxon>
        <taxon>Bacillati</taxon>
        <taxon>Actinomycetota</taxon>
        <taxon>Actinomycetes</taxon>
        <taxon>Pseudonocardiales</taxon>
        <taxon>Pseudonocardiaceae</taxon>
        <taxon>Amycolatopsis</taxon>
    </lineage>
</organism>
<dbReference type="RefSeq" id="WP_043779810.1">
    <property type="nucleotide sequence ID" value="NZ_JMQI01000026.1"/>
</dbReference>
<dbReference type="InterPro" id="IPR047212">
    <property type="entry name" value="TPP_POXB-like"/>
</dbReference>
<dbReference type="SUPFAM" id="SSF52518">
    <property type="entry name" value="Thiamin diphosphate-binding fold (THDP-binding)"/>
    <property type="match status" value="2"/>
</dbReference>
<dbReference type="Pfam" id="PF00205">
    <property type="entry name" value="TPP_enzyme_M"/>
    <property type="match status" value="1"/>
</dbReference>
<reference evidence="8 9" key="1">
    <citation type="submission" date="2014-05" db="EMBL/GenBank/DDBJ databases">
        <title>Draft genome sequence of Amycolatopsis rifamycinica DSM 46095.</title>
        <authorList>
            <person name="Lal R."/>
            <person name="Saxena A."/>
            <person name="Kumari R."/>
            <person name="Mukherjee U."/>
            <person name="Singh P."/>
            <person name="Sangwan N."/>
            <person name="Mahato N.K."/>
        </authorList>
    </citation>
    <scope>NUCLEOTIDE SEQUENCE [LARGE SCALE GENOMIC DNA]</scope>
    <source>
        <strain evidence="8 9">DSM 46095</strain>
    </source>
</reference>